<dbReference type="RefSeq" id="WP_014125769.1">
    <property type="nucleotide sequence ID" value="NZ_BAABQP010000030.1"/>
</dbReference>
<reference evidence="1 2" key="1">
    <citation type="submission" date="2016-05" db="EMBL/GenBank/DDBJ databases">
        <title>Whole genome sequencing of Tetragenococcus halophilus subsp. halophilus NISL 7118.</title>
        <authorList>
            <person name="Shiwa Y."/>
            <person name="Nishimura I."/>
            <person name="Yoshikawa H."/>
            <person name="Koyama Y."/>
            <person name="Oguma T."/>
        </authorList>
    </citation>
    <scope>NUCLEOTIDE SEQUENCE [LARGE SCALE GENOMIC DNA]</scope>
    <source>
        <strain evidence="1 2">NISL 7118</strain>
    </source>
</reference>
<proteinExistence type="predicted"/>
<sequence length="183" mass="21153">MDTTYNLRGHQINKDMKAIALSHPEALDYEPLSNSVLISYAGYDRGQMATPMPDSVKNRYKAVLELPIDDIDQKSGKIRAMFDRLYPDNNYHIFDEDDFKKTHDFIEKYKDSHFVVHCDAGVSRSSATALAIAKELAPEDYQKLLNLGIYFPNVLIYSYLVEGKFNDKLYKKYSKQLHPWGLF</sequence>
<protein>
    <submittedName>
        <fullName evidence="1">Uncharacterized protein</fullName>
    </submittedName>
</protein>
<name>A0A2H6DL27_TETHA</name>
<accession>A0A2H6DL27</accession>
<evidence type="ECO:0000313" key="2">
    <source>
        <dbReference type="Proteomes" id="UP000236214"/>
    </source>
</evidence>
<dbReference type="Proteomes" id="UP000236214">
    <property type="component" value="Unassembled WGS sequence"/>
</dbReference>
<dbReference type="InterPro" id="IPR029021">
    <property type="entry name" value="Prot-tyrosine_phosphatase-like"/>
</dbReference>
<dbReference type="GeneID" id="64055092"/>
<dbReference type="PROSITE" id="PS00383">
    <property type="entry name" value="TYR_PHOSPHATASE_1"/>
    <property type="match status" value="1"/>
</dbReference>
<dbReference type="Gene3D" id="3.90.190.10">
    <property type="entry name" value="Protein tyrosine phosphatase superfamily"/>
    <property type="match status" value="1"/>
</dbReference>
<dbReference type="SUPFAM" id="SSF52799">
    <property type="entry name" value="(Phosphotyrosine protein) phosphatases II"/>
    <property type="match status" value="1"/>
</dbReference>
<dbReference type="EMBL" id="BDEC01000183">
    <property type="protein sequence ID" value="GBD69293.1"/>
    <property type="molecule type" value="Genomic_DNA"/>
</dbReference>
<organism evidence="1 2">
    <name type="scientific">Tetragenococcus halophilus subsp. halophilus</name>
    <dbReference type="NCBI Taxonomy" id="1513897"/>
    <lineage>
        <taxon>Bacteria</taxon>
        <taxon>Bacillati</taxon>
        <taxon>Bacillota</taxon>
        <taxon>Bacilli</taxon>
        <taxon>Lactobacillales</taxon>
        <taxon>Enterococcaceae</taxon>
        <taxon>Tetragenococcus</taxon>
    </lineage>
</organism>
<keyword evidence="2" id="KW-1185">Reference proteome</keyword>
<dbReference type="InterPro" id="IPR016130">
    <property type="entry name" value="Tyr_Pase_AS"/>
</dbReference>
<dbReference type="AlphaFoldDB" id="A0A2H6DL27"/>
<gene>
    <name evidence="1" type="ORF">TEHN7118_2099</name>
</gene>
<comment type="caution">
    <text evidence="1">The sequence shown here is derived from an EMBL/GenBank/DDBJ whole genome shotgun (WGS) entry which is preliminary data.</text>
</comment>
<evidence type="ECO:0000313" key="1">
    <source>
        <dbReference type="EMBL" id="GBD69293.1"/>
    </source>
</evidence>